<dbReference type="GO" id="GO:0043123">
    <property type="term" value="P:positive regulation of canonical NF-kappaB signal transduction"/>
    <property type="evidence" value="ECO:0007669"/>
    <property type="project" value="InterPro"/>
</dbReference>
<dbReference type="PANTHER" id="PTHR33767">
    <property type="entry name" value="LEUCINE RICH ADAPTOR PROTEIN 1-LIKE"/>
    <property type="match status" value="1"/>
</dbReference>
<dbReference type="STRING" id="7897.ENSLACP00000003377"/>
<accession>H3A156</accession>
<name>H3A156_LATCH</name>
<dbReference type="AlphaFoldDB" id="H3A156"/>
<dbReference type="eggNOG" id="ENOG502QU2C">
    <property type="taxonomic scope" value="Eukaryota"/>
</dbReference>
<keyword evidence="2" id="KW-1185">Reference proteome</keyword>
<dbReference type="Ensembl" id="ENSLACT00000003407.1">
    <property type="protein sequence ID" value="ENSLACP00000003377.1"/>
    <property type="gene ID" value="ENSLACG00000003017.1"/>
</dbReference>
<reference evidence="2" key="1">
    <citation type="submission" date="2011-08" db="EMBL/GenBank/DDBJ databases">
        <title>The draft genome of Latimeria chalumnae.</title>
        <authorList>
            <person name="Di Palma F."/>
            <person name="Alfoldi J."/>
            <person name="Johnson J."/>
            <person name="Berlin A."/>
            <person name="Gnerre S."/>
            <person name="Jaffe D."/>
            <person name="MacCallum I."/>
            <person name="Young S."/>
            <person name="Walker B.J."/>
            <person name="Lander E."/>
            <person name="Lindblad-Toh K."/>
        </authorList>
    </citation>
    <scope>NUCLEOTIDE SEQUENCE [LARGE SCALE GENOMIC DNA]</scope>
    <source>
        <strain evidence="2">Wild caught</strain>
    </source>
</reference>
<dbReference type="EMBL" id="AFYH01165122">
    <property type="status" value="NOT_ANNOTATED_CDS"/>
    <property type="molecule type" value="Genomic_DNA"/>
</dbReference>
<reference evidence="1" key="3">
    <citation type="submission" date="2025-09" db="UniProtKB">
        <authorList>
            <consortium name="Ensembl"/>
        </authorList>
    </citation>
    <scope>IDENTIFICATION</scope>
</reference>
<dbReference type="InterPro" id="IPR039499">
    <property type="entry name" value="LURA1/LRA25"/>
</dbReference>
<evidence type="ECO:0000313" key="1">
    <source>
        <dbReference type="Ensembl" id="ENSLACP00000003377.1"/>
    </source>
</evidence>
<protein>
    <submittedName>
        <fullName evidence="1">Leucine rich adaptor protein 1 like</fullName>
    </submittedName>
</protein>
<dbReference type="OMA" id="LKWVMED"/>
<gene>
    <name evidence="1" type="primary">LURAP1L</name>
</gene>
<proteinExistence type="predicted"/>
<evidence type="ECO:0000313" key="2">
    <source>
        <dbReference type="Proteomes" id="UP000008672"/>
    </source>
</evidence>
<dbReference type="FunCoup" id="H3A156">
    <property type="interactions" value="79"/>
</dbReference>
<dbReference type="Pfam" id="PF14854">
    <property type="entry name" value="LURAP"/>
    <property type="match status" value="1"/>
</dbReference>
<dbReference type="InParanoid" id="H3A156"/>
<sequence length="127" mass="13836">ARLRAIDVKLMYQLLSINEGIESIKWMMEEKCTVASRDSSLTGSLCSLLGSQDTSLRGSCSSLQDGNDDLDGISVGSYLDALADDIPGHSTPDLDHFNDGPIIEDSMSTHSLHKDTKIDSDEYYSFG</sequence>
<dbReference type="HOGENOM" id="CLU_1975549_0_0_1"/>
<dbReference type="Proteomes" id="UP000008672">
    <property type="component" value="Unassembled WGS sequence"/>
</dbReference>
<reference evidence="1" key="2">
    <citation type="submission" date="2025-08" db="UniProtKB">
        <authorList>
            <consortium name="Ensembl"/>
        </authorList>
    </citation>
    <scope>IDENTIFICATION</scope>
</reference>
<dbReference type="PANTHER" id="PTHR33767:SF1">
    <property type="entry name" value="LEUCINE RICH ADAPTOR PROTEIN 1-LIKE"/>
    <property type="match status" value="1"/>
</dbReference>
<dbReference type="Bgee" id="ENSLACG00000003017">
    <property type="expression patterns" value="Expressed in pharyngeal gill and 5 other cell types or tissues"/>
</dbReference>
<dbReference type="InterPro" id="IPR037443">
    <property type="entry name" value="LURAP1"/>
</dbReference>
<organism evidence="1 2">
    <name type="scientific">Latimeria chalumnae</name>
    <name type="common">Coelacanth</name>
    <dbReference type="NCBI Taxonomy" id="7897"/>
    <lineage>
        <taxon>Eukaryota</taxon>
        <taxon>Metazoa</taxon>
        <taxon>Chordata</taxon>
        <taxon>Craniata</taxon>
        <taxon>Vertebrata</taxon>
        <taxon>Euteleostomi</taxon>
        <taxon>Coelacanthiformes</taxon>
        <taxon>Coelacanthidae</taxon>
        <taxon>Latimeria</taxon>
    </lineage>
</organism>
<dbReference type="GeneTree" id="ENSGT00530000063790"/>